<dbReference type="RefSeq" id="WP_099091143.1">
    <property type="nucleotide sequence ID" value="NZ_MRZN01000024.1"/>
</dbReference>
<name>A0A2C6WKX3_9STAP</name>
<feature type="coiled-coil region" evidence="1">
    <location>
        <begin position="168"/>
        <end position="195"/>
    </location>
</feature>
<dbReference type="OrthoDB" id="2418206at2"/>
<dbReference type="EMBL" id="MRZN01000024">
    <property type="protein sequence ID" value="PHK48793.1"/>
    <property type="molecule type" value="Genomic_DNA"/>
</dbReference>
<dbReference type="Proteomes" id="UP000223828">
    <property type="component" value="Unassembled WGS sequence"/>
</dbReference>
<accession>A0A2C6WKX3</accession>
<evidence type="ECO:0000313" key="3">
    <source>
        <dbReference type="EMBL" id="PHK48793.1"/>
    </source>
</evidence>
<protein>
    <submittedName>
        <fullName evidence="3">Uncharacterized protein</fullName>
    </submittedName>
</protein>
<keyword evidence="1" id="KW-0175">Coiled coil</keyword>
<evidence type="ECO:0000313" key="4">
    <source>
        <dbReference type="Proteomes" id="UP000223828"/>
    </source>
</evidence>
<sequence length="336" mass="39172">MVDEQKTTLNDVKNEWFLNYSSNSSNIAKIFKIEYKKYVKSPTSYDGEKFDFGTLLNNCKGMQPQLIPYSALTEIIFKNDMTIQSIQDKEIGESNFAVIIENRFEQYLVKEYGIEQQPRSGNEEQVPFDAIEKELYQDKIEENKNEIIISYKIFEHLKLAISQKEGLYEKQTTEIKDLTNSIEQTKEKYENMTSNYISILGIFAAILMTAFGGIQSFTSIYQNNSFPLDDSLLIACIGFIGIILLIFLLMNSIAKLTGKKLDSKTSNKWYVRHPTLINSLILLSTIIGVIIIWKIINNPENVNLFYILFLLPLVYFIVMSVWFNKEKKKWYFLWLW</sequence>
<reference evidence="4" key="1">
    <citation type="submission" date="2017-10" db="EMBL/GenBank/DDBJ databases">
        <title>Staphylococcus edaphicus sp. nov., isolated in Antarctica, harbouring mecC gene and genomic islands essential in adaptation to extreme environment.</title>
        <authorList>
            <person name="Pantucek R."/>
            <person name="Sedlacek I."/>
            <person name="Indrakova A."/>
            <person name="Vrbovska V."/>
            <person name="Maslanova I."/>
            <person name="Kovarovic V."/>
            <person name="Svec P."/>
            <person name="Kralova S."/>
            <person name="Kristofova L."/>
            <person name="Keklakova J."/>
            <person name="Petras P."/>
            <person name="Doskar J."/>
        </authorList>
    </citation>
    <scope>NUCLEOTIDE SEQUENCE [LARGE SCALE GENOMIC DNA]</scope>
    <source>
        <strain evidence="4">CCM 5085</strain>
    </source>
</reference>
<organism evidence="3 4">
    <name type="scientific">Staphylococcus edaphicus</name>
    <dbReference type="NCBI Taxonomy" id="1955013"/>
    <lineage>
        <taxon>Bacteria</taxon>
        <taxon>Bacillati</taxon>
        <taxon>Bacillota</taxon>
        <taxon>Bacilli</taxon>
        <taxon>Bacillales</taxon>
        <taxon>Staphylococcaceae</taxon>
        <taxon>Staphylococcus</taxon>
    </lineage>
</organism>
<proteinExistence type="predicted"/>
<comment type="caution">
    <text evidence="3">The sequence shown here is derived from an EMBL/GenBank/DDBJ whole genome shotgun (WGS) entry which is preliminary data.</text>
</comment>
<keyword evidence="2" id="KW-1133">Transmembrane helix</keyword>
<keyword evidence="2" id="KW-0472">Membrane</keyword>
<evidence type="ECO:0000256" key="2">
    <source>
        <dbReference type="SAM" id="Phobius"/>
    </source>
</evidence>
<evidence type="ECO:0000256" key="1">
    <source>
        <dbReference type="SAM" id="Coils"/>
    </source>
</evidence>
<feature type="transmembrane region" description="Helical" evidence="2">
    <location>
        <begin position="196"/>
        <end position="220"/>
    </location>
</feature>
<dbReference type="AlphaFoldDB" id="A0A2C6WKX3"/>
<feature type="transmembrane region" description="Helical" evidence="2">
    <location>
        <begin position="302"/>
        <end position="323"/>
    </location>
</feature>
<gene>
    <name evidence="3" type="ORF">BTJ66_11785</name>
</gene>
<feature type="transmembrane region" description="Helical" evidence="2">
    <location>
        <begin position="232"/>
        <end position="254"/>
    </location>
</feature>
<feature type="transmembrane region" description="Helical" evidence="2">
    <location>
        <begin position="275"/>
        <end position="296"/>
    </location>
</feature>
<keyword evidence="2" id="KW-0812">Transmembrane</keyword>